<dbReference type="RefSeq" id="WP_193994487.1">
    <property type="nucleotide sequence ID" value="NZ_JADEXP010000178.1"/>
</dbReference>
<dbReference type="Gene3D" id="3.90.1720.10">
    <property type="entry name" value="endopeptidase domain like (from Nostoc punctiforme)"/>
    <property type="match status" value="1"/>
</dbReference>
<protein>
    <submittedName>
        <fullName evidence="2">Lecithin retinol acyltransferase family protein</fullName>
    </submittedName>
</protein>
<keyword evidence="2" id="KW-0012">Acyltransferase</keyword>
<proteinExistence type="predicted"/>
<sequence>MARGDQVYVMREVMGVPYQHHGIDCGDRTIIHYRKVGTATVSRTSTEAFARGNPVYPVDKPVSFIPDVVIRRAESRLGEQRYNLFFNNCEHFANWCKTDDSVSPQLNEFGLRLDSVKLPRTLTRQAAEQETPQAILDLFARALNNIAIATTTLLPDYEQAKTESTQWKHVAQTALERGREDLARAALYKRRAALKKADAIQQQLQDLSDLQLSIQTDQTLALKRLNESSAVLDDFEQI</sequence>
<dbReference type="GO" id="GO:0016746">
    <property type="term" value="F:acyltransferase activity"/>
    <property type="evidence" value="ECO:0007669"/>
    <property type="project" value="UniProtKB-KW"/>
</dbReference>
<feature type="domain" description="LRAT" evidence="1">
    <location>
        <begin position="10"/>
        <end position="105"/>
    </location>
</feature>
<keyword evidence="3" id="KW-1185">Reference proteome</keyword>
<dbReference type="EMBL" id="JADEXP010000178">
    <property type="protein sequence ID" value="MBE9068543.1"/>
    <property type="molecule type" value="Genomic_DNA"/>
</dbReference>
<name>A0A929FBA8_LEPEC</name>
<accession>A0A929FBA8</accession>
<evidence type="ECO:0000259" key="1">
    <source>
        <dbReference type="PROSITE" id="PS51934"/>
    </source>
</evidence>
<keyword evidence="2" id="KW-0808">Transferase</keyword>
<dbReference type="PANTHER" id="PTHR46137">
    <property type="entry name" value="OS05G0310600 PROTEIN"/>
    <property type="match status" value="1"/>
</dbReference>
<comment type="caution">
    <text evidence="2">The sequence shown here is derived from an EMBL/GenBank/DDBJ whole genome shotgun (WGS) entry which is preliminary data.</text>
</comment>
<dbReference type="Proteomes" id="UP000615026">
    <property type="component" value="Unassembled WGS sequence"/>
</dbReference>
<dbReference type="PROSITE" id="PS51934">
    <property type="entry name" value="LRAT"/>
    <property type="match status" value="1"/>
</dbReference>
<dbReference type="InterPro" id="IPR007053">
    <property type="entry name" value="LRAT_dom"/>
</dbReference>
<dbReference type="PANTHER" id="PTHR46137:SF3">
    <property type="entry name" value="OS05G0310600 PROTEIN"/>
    <property type="match status" value="1"/>
</dbReference>
<reference evidence="2" key="1">
    <citation type="submission" date="2020-10" db="EMBL/GenBank/DDBJ databases">
        <authorList>
            <person name="Castelo-Branco R."/>
            <person name="Eusebio N."/>
            <person name="Adriana R."/>
            <person name="Vieira A."/>
            <person name="Brugerolle De Fraissinette N."/>
            <person name="Rezende De Castro R."/>
            <person name="Schneider M.P."/>
            <person name="Vasconcelos V."/>
            <person name="Leao P.N."/>
        </authorList>
    </citation>
    <scope>NUCLEOTIDE SEQUENCE</scope>
    <source>
        <strain evidence="2">LEGE 11479</strain>
    </source>
</reference>
<gene>
    <name evidence="2" type="ORF">IQ260_18005</name>
</gene>
<evidence type="ECO:0000313" key="3">
    <source>
        <dbReference type="Proteomes" id="UP000615026"/>
    </source>
</evidence>
<evidence type="ECO:0000313" key="2">
    <source>
        <dbReference type="EMBL" id="MBE9068543.1"/>
    </source>
</evidence>
<dbReference type="Pfam" id="PF04970">
    <property type="entry name" value="LRAT"/>
    <property type="match status" value="1"/>
</dbReference>
<organism evidence="2 3">
    <name type="scientific">Leptolyngbya cf. ectocarpi LEGE 11479</name>
    <dbReference type="NCBI Taxonomy" id="1828722"/>
    <lineage>
        <taxon>Bacteria</taxon>
        <taxon>Bacillati</taxon>
        <taxon>Cyanobacteriota</taxon>
        <taxon>Cyanophyceae</taxon>
        <taxon>Leptolyngbyales</taxon>
        <taxon>Leptolyngbyaceae</taxon>
        <taxon>Leptolyngbya group</taxon>
        <taxon>Leptolyngbya</taxon>
    </lineage>
</organism>
<dbReference type="AlphaFoldDB" id="A0A929FBA8"/>